<dbReference type="InterPro" id="IPR005025">
    <property type="entry name" value="FMN_Rdtase-like_dom"/>
</dbReference>
<feature type="domain" description="NADPH-dependent FMN reductase-like" evidence="1">
    <location>
        <begin position="2"/>
        <end position="140"/>
    </location>
</feature>
<dbReference type="Gene3D" id="3.40.50.360">
    <property type="match status" value="1"/>
</dbReference>
<dbReference type="SUPFAM" id="SSF52218">
    <property type="entry name" value="Flavoproteins"/>
    <property type="match status" value="1"/>
</dbReference>
<keyword evidence="3" id="KW-1185">Reference proteome</keyword>
<dbReference type="PANTHER" id="PTHR30543:SF21">
    <property type="entry name" value="NAD(P)H-DEPENDENT FMN REDUCTASE LOT6"/>
    <property type="match status" value="1"/>
</dbReference>
<sequence>MIMIFVSSLNENVKLADRIEKELNSKNYDTKIVNLVELDLPMYDTKKEQNDGIPQKALDLAKQMEEAQGYIFVSPEYNFSAPPVLLNMIAWISRIGDNFRVLFALKKIQLATHSGANGVDFLNTFRNQLTKLGAIVMPRDIITSYTVTIEKESLERILDQYYLLLKE</sequence>
<dbReference type="Proteomes" id="UP000308901">
    <property type="component" value="Unassembled WGS sequence"/>
</dbReference>
<dbReference type="EMBL" id="VANU01000002">
    <property type="protein sequence ID" value="TLP39446.1"/>
    <property type="molecule type" value="Genomic_DNA"/>
</dbReference>
<name>A0A5R8Y2Q4_9BACT</name>
<dbReference type="GO" id="GO:0010181">
    <property type="term" value="F:FMN binding"/>
    <property type="evidence" value="ECO:0007669"/>
    <property type="project" value="TreeGrafter"/>
</dbReference>
<reference evidence="2 3" key="1">
    <citation type="submission" date="2019-05" db="EMBL/GenBank/DDBJ databases">
        <title>Arcobacter sp. nov., isolated from sea sediment.</title>
        <authorList>
            <person name="Kim W."/>
        </authorList>
    </citation>
    <scope>NUCLEOTIDE SEQUENCE [LARGE SCALE GENOMIC DNA]</scope>
    <source>
        <strain evidence="2 3">CAU 1517</strain>
    </source>
</reference>
<dbReference type="OrthoDB" id="9812295at2"/>
<dbReference type="Pfam" id="PF03358">
    <property type="entry name" value="FMN_red"/>
    <property type="match status" value="1"/>
</dbReference>
<organism evidence="2 3">
    <name type="scientific">Arcobacter arenosus</name>
    <dbReference type="NCBI Taxonomy" id="2576037"/>
    <lineage>
        <taxon>Bacteria</taxon>
        <taxon>Pseudomonadati</taxon>
        <taxon>Campylobacterota</taxon>
        <taxon>Epsilonproteobacteria</taxon>
        <taxon>Campylobacterales</taxon>
        <taxon>Arcobacteraceae</taxon>
        <taxon>Arcobacter</taxon>
    </lineage>
</organism>
<gene>
    <name evidence="2" type="ORF">FDK22_06135</name>
</gene>
<evidence type="ECO:0000313" key="2">
    <source>
        <dbReference type="EMBL" id="TLP39446.1"/>
    </source>
</evidence>
<protein>
    <submittedName>
        <fullName evidence="2">NAD(P)H-dependent oxidoreductase</fullName>
    </submittedName>
</protein>
<dbReference type="GO" id="GO:0016491">
    <property type="term" value="F:oxidoreductase activity"/>
    <property type="evidence" value="ECO:0007669"/>
    <property type="project" value="InterPro"/>
</dbReference>
<proteinExistence type="predicted"/>
<dbReference type="InterPro" id="IPR029039">
    <property type="entry name" value="Flavoprotein-like_sf"/>
</dbReference>
<dbReference type="RefSeq" id="WP_138152029.1">
    <property type="nucleotide sequence ID" value="NZ_CBDDKQ010000002.1"/>
</dbReference>
<dbReference type="PANTHER" id="PTHR30543">
    <property type="entry name" value="CHROMATE REDUCTASE"/>
    <property type="match status" value="1"/>
</dbReference>
<evidence type="ECO:0000313" key="3">
    <source>
        <dbReference type="Proteomes" id="UP000308901"/>
    </source>
</evidence>
<dbReference type="InterPro" id="IPR050712">
    <property type="entry name" value="NAD(P)H-dep_reductase"/>
</dbReference>
<dbReference type="GO" id="GO:0005829">
    <property type="term" value="C:cytosol"/>
    <property type="evidence" value="ECO:0007669"/>
    <property type="project" value="TreeGrafter"/>
</dbReference>
<evidence type="ECO:0000259" key="1">
    <source>
        <dbReference type="Pfam" id="PF03358"/>
    </source>
</evidence>
<dbReference type="AlphaFoldDB" id="A0A5R8Y2Q4"/>
<accession>A0A5R8Y2Q4</accession>
<comment type="caution">
    <text evidence="2">The sequence shown here is derived from an EMBL/GenBank/DDBJ whole genome shotgun (WGS) entry which is preliminary data.</text>
</comment>